<evidence type="ECO:0000313" key="2">
    <source>
        <dbReference type="EMBL" id="PWY91107.1"/>
    </source>
</evidence>
<dbReference type="AlphaFoldDB" id="A0A317X0P9"/>
<dbReference type="VEuPathDB" id="FungiDB:BO70DRAFT_85120"/>
<feature type="compositionally biased region" description="Polar residues" evidence="1">
    <location>
        <begin position="71"/>
        <end position="81"/>
    </location>
</feature>
<name>A0A317X0P9_9EURO</name>
<keyword evidence="3" id="KW-1185">Reference proteome</keyword>
<accession>A0A317X0P9</accession>
<dbReference type="GeneID" id="37071018"/>
<evidence type="ECO:0000256" key="1">
    <source>
        <dbReference type="SAM" id="MobiDB-lite"/>
    </source>
</evidence>
<evidence type="ECO:0000313" key="3">
    <source>
        <dbReference type="Proteomes" id="UP000247233"/>
    </source>
</evidence>
<feature type="compositionally biased region" description="Pro residues" evidence="1">
    <location>
        <begin position="94"/>
        <end position="104"/>
    </location>
</feature>
<sequence>MCKPGWMISSLFSCLCNQNLGNRIPDLFSCLSGVEVGLDIIVFAASVFIFVIQSVSQSVSHISVHHHPPSTIQHPQPSELQPPSTNHNHQSNPHQPPPTTQKWR</sequence>
<protein>
    <submittedName>
        <fullName evidence="2">Uncharacterized protein</fullName>
    </submittedName>
</protein>
<gene>
    <name evidence="2" type="ORF">BO70DRAFT_85120</name>
</gene>
<feature type="region of interest" description="Disordered" evidence="1">
    <location>
        <begin position="65"/>
        <end position="104"/>
    </location>
</feature>
<organism evidence="2 3">
    <name type="scientific">Aspergillus heteromorphus CBS 117.55</name>
    <dbReference type="NCBI Taxonomy" id="1448321"/>
    <lineage>
        <taxon>Eukaryota</taxon>
        <taxon>Fungi</taxon>
        <taxon>Dikarya</taxon>
        <taxon>Ascomycota</taxon>
        <taxon>Pezizomycotina</taxon>
        <taxon>Eurotiomycetes</taxon>
        <taxon>Eurotiomycetidae</taxon>
        <taxon>Eurotiales</taxon>
        <taxon>Aspergillaceae</taxon>
        <taxon>Aspergillus</taxon>
        <taxon>Aspergillus subgen. Circumdati</taxon>
    </lineage>
</organism>
<dbReference type="EMBL" id="MSFL01000002">
    <property type="protein sequence ID" value="PWY91107.1"/>
    <property type="molecule type" value="Genomic_DNA"/>
</dbReference>
<dbReference type="Proteomes" id="UP000247233">
    <property type="component" value="Unassembled WGS sequence"/>
</dbReference>
<feature type="compositionally biased region" description="Low complexity" evidence="1">
    <location>
        <begin position="82"/>
        <end position="93"/>
    </location>
</feature>
<comment type="caution">
    <text evidence="2">The sequence shown here is derived from an EMBL/GenBank/DDBJ whole genome shotgun (WGS) entry which is preliminary data.</text>
</comment>
<reference evidence="2 3" key="1">
    <citation type="submission" date="2016-12" db="EMBL/GenBank/DDBJ databases">
        <title>The genomes of Aspergillus section Nigri reveals drivers in fungal speciation.</title>
        <authorList>
            <consortium name="DOE Joint Genome Institute"/>
            <person name="Vesth T.C."/>
            <person name="Nybo J."/>
            <person name="Theobald S."/>
            <person name="Brandl J."/>
            <person name="Frisvad J.C."/>
            <person name="Nielsen K.F."/>
            <person name="Lyhne E.K."/>
            <person name="Kogle M.E."/>
            <person name="Kuo A."/>
            <person name="Riley R."/>
            <person name="Clum A."/>
            <person name="Nolan M."/>
            <person name="Lipzen A."/>
            <person name="Salamov A."/>
            <person name="Henrissat B."/>
            <person name="Wiebenga A."/>
            <person name="De Vries R.P."/>
            <person name="Grigoriev I.V."/>
            <person name="Mortensen U.H."/>
            <person name="Andersen M.R."/>
            <person name="Baker S.E."/>
        </authorList>
    </citation>
    <scope>NUCLEOTIDE SEQUENCE [LARGE SCALE GENOMIC DNA]</scope>
    <source>
        <strain evidence="2 3">CBS 117.55</strain>
    </source>
</reference>
<proteinExistence type="predicted"/>
<dbReference type="RefSeq" id="XP_025403550.1">
    <property type="nucleotide sequence ID" value="XM_025548781.1"/>
</dbReference>